<dbReference type="KEGG" id="rmb:K529_004880"/>
<gene>
    <name evidence="2" type="ORF">K529_004880</name>
</gene>
<name>A0A1B1A0I5_9RHOB</name>
<keyword evidence="1" id="KW-0472">Membrane</keyword>
<reference evidence="2 3" key="1">
    <citation type="journal article" date="2016" name="ISME J.">
        <title>Global occurrence and heterogeneity of the Roseobacter-clade species Ruegeria mobilis.</title>
        <authorList>
            <person name="Sonnenschein E."/>
            <person name="Gram L."/>
        </authorList>
    </citation>
    <scope>NUCLEOTIDE SEQUENCE [LARGE SCALE GENOMIC DNA]</scope>
    <source>
        <strain evidence="2 3">F1926</strain>
    </source>
</reference>
<feature type="transmembrane region" description="Helical" evidence="1">
    <location>
        <begin position="133"/>
        <end position="155"/>
    </location>
</feature>
<evidence type="ECO:0000313" key="2">
    <source>
        <dbReference type="EMBL" id="ANP40095.1"/>
    </source>
</evidence>
<dbReference type="Proteomes" id="UP000013243">
    <property type="component" value="Chromosome"/>
</dbReference>
<organism evidence="2 3">
    <name type="scientific">Tritonibacter mobilis F1926</name>
    <dbReference type="NCBI Taxonomy" id="1265309"/>
    <lineage>
        <taxon>Bacteria</taxon>
        <taxon>Pseudomonadati</taxon>
        <taxon>Pseudomonadota</taxon>
        <taxon>Alphaproteobacteria</taxon>
        <taxon>Rhodobacterales</taxon>
        <taxon>Paracoccaceae</taxon>
        <taxon>Tritonibacter</taxon>
    </lineage>
</organism>
<accession>A0A1B1A0I5</accession>
<dbReference type="InterPro" id="IPR022584">
    <property type="entry name" value="DUF2937"/>
</dbReference>
<sequence length="170" mass="17906">MITRMVSLLGGAGAGVGLSQFPAYAQAYLQRLGGHVDALRRTVAEFDADAAALGLERHAALVQLAQGGEMGAARAETMAATIDRYGRLSSDLRELSAMAPVERALHLGRFAESEIASATLQAFEPAVPVSLDAMMLAAVGVLLGSGLIWGLMAGVRRLFARSARRRDRLA</sequence>
<dbReference type="EMBL" id="CP015230">
    <property type="protein sequence ID" value="ANP40095.1"/>
    <property type="molecule type" value="Genomic_DNA"/>
</dbReference>
<evidence type="ECO:0000313" key="3">
    <source>
        <dbReference type="Proteomes" id="UP000013243"/>
    </source>
</evidence>
<evidence type="ECO:0008006" key="4">
    <source>
        <dbReference type="Google" id="ProtNLM"/>
    </source>
</evidence>
<proteinExistence type="predicted"/>
<evidence type="ECO:0000256" key="1">
    <source>
        <dbReference type="SAM" id="Phobius"/>
    </source>
</evidence>
<dbReference type="STRING" id="1265309.K529_004880"/>
<protein>
    <recommendedName>
        <fullName evidence="4">DUF2937 family protein</fullName>
    </recommendedName>
</protein>
<dbReference type="Pfam" id="PF11157">
    <property type="entry name" value="DUF2937"/>
    <property type="match status" value="1"/>
</dbReference>
<dbReference type="AlphaFoldDB" id="A0A1B1A0I5"/>
<keyword evidence="1" id="KW-1133">Transmembrane helix</keyword>
<keyword evidence="1" id="KW-0812">Transmembrane</keyword>
<dbReference type="OrthoDB" id="193051at2"/>